<dbReference type="RefSeq" id="WP_207330408.1">
    <property type="nucleotide sequence ID" value="NZ_JAFMYW010000005.1"/>
</dbReference>
<name>A0ABS3JLX2_9BACT</name>
<comment type="caution">
    <text evidence="1">The sequence shown here is derived from an EMBL/GenBank/DDBJ whole genome shotgun (WGS) entry which is preliminary data.</text>
</comment>
<gene>
    <name evidence="1" type="ORF">J2I46_17815</name>
</gene>
<dbReference type="Proteomes" id="UP000664628">
    <property type="component" value="Unassembled WGS sequence"/>
</dbReference>
<reference evidence="1 2" key="1">
    <citation type="submission" date="2021-03" db="EMBL/GenBank/DDBJ databases">
        <title>Fibrella sp. HMF5405 genome sequencing and assembly.</title>
        <authorList>
            <person name="Kang H."/>
            <person name="Kim H."/>
            <person name="Bae S."/>
            <person name="Joh K."/>
        </authorList>
    </citation>
    <scope>NUCLEOTIDE SEQUENCE [LARGE SCALE GENOMIC DNA]</scope>
    <source>
        <strain evidence="1 2">HMF5405</strain>
    </source>
</reference>
<dbReference type="EMBL" id="JAFMYW010000005">
    <property type="protein sequence ID" value="MBO0950458.1"/>
    <property type="molecule type" value="Genomic_DNA"/>
</dbReference>
<evidence type="ECO:0000313" key="1">
    <source>
        <dbReference type="EMBL" id="MBO0950458.1"/>
    </source>
</evidence>
<proteinExistence type="predicted"/>
<protein>
    <submittedName>
        <fullName evidence="1">Uncharacterized protein</fullName>
    </submittedName>
</protein>
<evidence type="ECO:0000313" key="2">
    <source>
        <dbReference type="Proteomes" id="UP000664628"/>
    </source>
</evidence>
<keyword evidence="2" id="KW-1185">Reference proteome</keyword>
<sequence length="161" mass="18155">MNAINDNLTFDKLPEGVRAAFTGRVVRQQFEQDHLFYKMSVEPDHGRSFNISPWWSSYNSLTPSDGGFAGAWNNPLGIRNYTKINAAVPDRWNTLNNLLMMRLRVPVVGFVGKCERQLAHLGSNPLTTDKFGAPYLGGGHVQVYLPNLTIREIEWMMSSPV</sequence>
<accession>A0ABS3JLX2</accession>
<organism evidence="1 2">
    <name type="scientific">Fibrella forsythiae</name>
    <dbReference type="NCBI Taxonomy" id="2817061"/>
    <lineage>
        <taxon>Bacteria</taxon>
        <taxon>Pseudomonadati</taxon>
        <taxon>Bacteroidota</taxon>
        <taxon>Cytophagia</taxon>
        <taxon>Cytophagales</taxon>
        <taxon>Spirosomataceae</taxon>
        <taxon>Fibrella</taxon>
    </lineage>
</organism>